<feature type="domain" description="GIY-YIG" evidence="1">
    <location>
        <begin position="63"/>
        <end position="155"/>
    </location>
</feature>
<keyword evidence="2" id="KW-0540">Nuclease</keyword>
<evidence type="ECO:0000313" key="2">
    <source>
        <dbReference type="EMBL" id="QIS49108.1"/>
    </source>
</evidence>
<keyword evidence="2" id="KW-0378">Hydrolase</keyword>
<accession>A0A6H0B8V1</accession>
<keyword evidence="2" id="KW-0496">Mitochondrion</keyword>
<dbReference type="InterPro" id="IPR000305">
    <property type="entry name" value="GIY-YIG_endonuc"/>
</dbReference>
<evidence type="ECO:0000259" key="1">
    <source>
        <dbReference type="PROSITE" id="PS50164"/>
    </source>
</evidence>
<dbReference type="PROSITE" id="PS50164">
    <property type="entry name" value="GIY_YIG"/>
    <property type="match status" value="1"/>
</dbReference>
<geneLocation type="mitochondrion" evidence="2"/>
<proteinExistence type="predicted"/>
<dbReference type="AlphaFoldDB" id="A0A6H0B8V1"/>
<dbReference type="RefSeq" id="YP_009763331.1">
    <property type="nucleotide sequence ID" value="NC_047289.1"/>
</dbReference>
<dbReference type="InterPro" id="IPR006350">
    <property type="entry name" value="Intron_endoG1"/>
</dbReference>
<dbReference type="Gene3D" id="3.40.1440.10">
    <property type="entry name" value="GIY-YIG endonuclease"/>
    <property type="match status" value="1"/>
</dbReference>
<protein>
    <submittedName>
        <fullName evidence="2">GIY-YIG endonuclease</fullName>
    </submittedName>
</protein>
<gene>
    <name evidence="2" type="primary">orf181</name>
</gene>
<dbReference type="Pfam" id="PF01541">
    <property type="entry name" value="GIY-YIG"/>
    <property type="match status" value="1"/>
</dbReference>
<sequence>MLVYFKAASYNLNMKHMSIDILAIYNKNLKNKMYILKNIPINNIYTNIHEISTISLIKKNLRGQMGIYSIVNNFDLKMYIGSSMYLSKRILQHINNNSSNVNLQNAFNKYKLENFTLYILEFLPLDNNLTNIDYNVELTRMEQKYLDLFDNKYNIKPIAGRPRVKVQHTKDTKSTVKPKNP</sequence>
<dbReference type="SMART" id="SM00465">
    <property type="entry name" value="GIYc"/>
    <property type="match status" value="1"/>
</dbReference>
<dbReference type="InterPro" id="IPR035901">
    <property type="entry name" value="GIY-YIG_endonuc_sf"/>
</dbReference>
<organism evidence="2">
    <name type="scientific">Metarhizium rileyi (strain RCEF 4871)</name>
    <name type="common">Nomuraea rileyi</name>
    <dbReference type="NCBI Taxonomy" id="1649241"/>
    <lineage>
        <taxon>Eukaryota</taxon>
        <taxon>Fungi</taxon>
        <taxon>Dikarya</taxon>
        <taxon>Ascomycota</taxon>
        <taxon>Pezizomycotina</taxon>
        <taxon>Sordariomycetes</taxon>
        <taxon>Hypocreomycetidae</taxon>
        <taxon>Hypocreales</taxon>
        <taxon>Clavicipitaceae</taxon>
        <taxon>Metarhizium</taxon>
    </lineage>
</organism>
<name>A0A6H0B8V1_METRR</name>
<dbReference type="NCBIfam" id="TIGR01453">
    <property type="entry name" value="grpIintron_endo"/>
    <property type="match status" value="1"/>
</dbReference>
<dbReference type="GO" id="GO:0004519">
    <property type="term" value="F:endonuclease activity"/>
    <property type="evidence" value="ECO:0007669"/>
    <property type="project" value="UniProtKB-KW"/>
</dbReference>
<dbReference type="GeneID" id="54603096"/>
<dbReference type="SUPFAM" id="SSF82771">
    <property type="entry name" value="GIY-YIG endonuclease"/>
    <property type="match status" value="1"/>
</dbReference>
<reference evidence="2" key="1">
    <citation type="journal article" date="2020" name="Mitochondrial DNA Part B Resour">
        <title>Complete mitogenome of the entomopathogenic fungus Metarhizium rileyi.</title>
        <authorList>
            <person name="Zhang S."/>
            <person name="Ren L.-Y."/>
            <person name="Zhang Y.-J."/>
        </authorList>
    </citation>
    <scope>NUCLEOTIDE SEQUENCE</scope>
    <source>
        <strain evidence="2">RCEF 4871</strain>
    </source>
</reference>
<keyword evidence="2" id="KW-0255">Endonuclease</keyword>
<dbReference type="EMBL" id="MT107156">
    <property type="protein sequence ID" value="QIS49108.1"/>
    <property type="molecule type" value="Genomic_DNA"/>
</dbReference>